<feature type="compositionally biased region" description="Basic and acidic residues" evidence="2">
    <location>
        <begin position="337"/>
        <end position="350"/>
    </location>
</feature>
<feature type="region of interest" description="Disordered" evidence="2">
    <location>
        <begin position="265"/>
        <end position="358"/>
    </location>
</feature>
<evidence type="ECO:0000256" key="2">
    <source>
        <dbReference type="SAM" id="MobiDB-lite"/>
    </source>
</evidence>
<accession>A0A376B8Z2</accession>
<dbReference type="Proteomes" id="UP000262825">
    <property type="component" value="Unassembled WGS sequence"/>
</dbReference>
<evidence type="ECO:0000256" key="1">
    <source>
        <dbReference type="ARBA" id="ARBA00009207"/>
    </source>
</evidence>
<evidence type="ECO:0000313" key="3">
    <source>
        <dbReference type="EMBL" id="SSD61135.1"/>
    </source>
</evidence>
<dbReference type="GO" id="GO:0030289">
    <property type="term" value="C:protein phosphatase 4 complex"/>
    <property type="evidence" value="ECO:0007669"/>
    <property type="project" value="InterPro"/>
</dbReference>
<proteinExistence type="inferred from homology"/>
<evidence type="ECO:0000313" key="4">
    <source>
        <dbReference type="Proteomes" id="UP000262825"/>
    </source>
</evidence>
<feature type="compositionally biased region" description="Basic and acidic residues" evidence="2">
    <location>
        <begin position="265"/>
        <end position="278"/>
    </location>
</feature>
<dbReference type="InterPro" id="IPR015267">
    <property type="entry name" value="PPP4R2"/>
</dbReference>
<dbReference type="OrthoDB" id="341898at2759"/>
<dbReference type="GO" id="GO:0019888">
    <property type="term" value="F:protein phosphatase regulator activity"/>
    <property type="evidence" value="ECO:0007669"/>
    <property type="project" value="InterPro"/>
</dbReference>
<reference evidence="4" key="1">
    <citation type="submission" date="2018-06" db="EMBL/GenBank/DDBJ databases">
        <authorList>
            <person name="Guldener U."/>
        </authorList>
    </citation>
    <scope>NUCLEOTIDE SEQUENCE [LARGE SCALE GENOMIC DNA]</scope>
    <source>
        <strain evidence="4">UTAD17</strain>
    </source>
</reference>
<organism evidence="3 4">
    <name type="scientific">Saccharomycodes ludwigii</name>
    <dbReference type="NCBI Taxonomy" id="36035"/>
    <lineage>
        <taxon>Eukaryota</taxon>
        <taxon>Fungi</taxon>
        <taxon>Dikarya</taxon>
        <taxon>Ascomycota</taxon>
        <taxon>Saccharomycotina</taxon>
        <taxon>Saccharomycetes</taxon>
        <taxon>Saccharomycodales</taxon>
        <taxon>Saccharomycodaceae</taxon>
        <taxon>Saccharomycodes</taxon>
    </lineage>
</organism>
<sequence>MNPLGIESKELYESLTTIVIDHNLNDILLHPSETLQKKFNDDLLQHLTITIPLKIFSETDVETINICQERLIKIANYLNEKFLINFQYPFTILRICELAYHPLQYFHIIELAKFVNALEDVCIVNIPWKPISLLKSGNIDITKSTDVSFDNENNFKKRRISRYTKRESAIGNKNDITGPESINPSLEKITWLNQDILHSIHATNFLKDIESIVSVNFEEYEEGDEEGEEYNDDETHEIENEEEGYIIKEEMENQHNLCSIKDVSAKEEKCKQENENKIIIDNTEEGDDDEDYKEDGDELDDDYTEEFDDDQEEFGDDQEEFGDDQNEDMIIQVQENTTKHGDEMEMKEKNTVNGPSTP</sequence>
<dbReference type="Pfam" id="PF09184">
    <property type="entry name" value="PPP4R2"/>
    <property type="match status" value="1"/>
</dbReference>
<comment type="similarity">
    <text evidence="1">Belongs to the PPP4R2 family.</text>
</comment>
<gene>
    <name evidence="3" type="ORF">SCODWIG_02896</name>
</gene>
<dbReference type="VEuPathDB" id="FungiDB:SCODWIG_02896"/>
<evidence type="ECO:0008006" key="5">
    <source>
        <dbReference type="Google" id="ProtNLM"/>
    </source>
</evidence>
<keyword evidence="4" id="KW-1185">Reference proteome</keyword>
<protein>
    <recommendedName>
        <fullName evidence="5">Serine/threonine-protein phosphatase 4 regulatory subunit 2</fullName>
    </recommendedName>
</protein>
<name>A0A376B8Z2_9ASCO</name>
<dbReference type="EMBL" id="UFAJ01000579">
    <property type="protein sequence ID" value="SSD61135.1"/>
    <property type="molecule type" value="Genomic_DNA"/>
</dbReference>
<dbReference type="AlphaFoldDB" id="A0A376B8Z2"/>
<feature type="compositionally biased region" description="Acidic residues" evidence="2">
    <location>
        <begin position="282"/>
        <end position="327"/>
    </location>
</feature>